<dbReference type="Proteomes" id="UP001233172">
    <property type="component" value="Unassembled WGS sequence"/>
</dbReference>
<evidence type="ECO:0000313" key="2">
    <source>
        <dbReference type="EMBL" id="KAK0047343.1"/>
    </source>
</evidence>
<keyword evidence="1" id="KW-0732">Signal</keyword>
<keyword evidence="3" id="KW-1185">Reference proteome</keyword>
<protein>
    <submittedName>
        <fullName evidence="2">Uncharacterized protein</fullName>
    </submittedName>
</protein>
<evidence type="ECO:0000313" key="3">
    <source>
        <dbReference type="Proteomes" id="UP001233172"/>
    </source>
</evidence>
<feature type="signal peptide" evidence="1">
    <location>
        <begin position="1"/>
        <end position="19"/>
    </location>
</feature>
<gene>
    <name evidence="2" type="ORF">Bpfe_023195</name>
</gene>
<reference evidence="2" key="1">
    <citation type="journal article" date="2023" name="PLoS Negl. Trop. Dis.">
        <title>A genome sequence for Biomphalaria pfeifferi, the major vector snail for the human-infecting parasite Schistosoma mansoni.</title>
        <authorList>
            <person name="Bu L."/>
            <person name="Lu L."/>
            <person name="Laidemitt M.R."/>
            <person name="Zhang S.M."/>
            <person name="Mutuku M."/>
            <person name="Mkoji G."/>
            <person name="Steinauer M."/>
            <person name="Loker E.S."/>
        </authorList>
    </citation>
    <scope>NUCLEOTIDE SEQUENCE</scope>
    <source>
        <strain evidence="2">KasaAsao</strain>
    </source>
</reference>
<sequence>MFLHFISSGLFCIASCVCTQDTRVLLTRESQQGASVPRTRECSLPGSLNRELLYPGHESVAYQGVSTGSFCTQDTRVLLTRESQQGASVPRTQGCCLTGVSTGSAVPRTQECCLPGSLNMELLYPGHESVAYQGVSTGSFCTQDTRVLLTRESQQGASVPRTQGCCLTGVSTGSAVPRTQECCLPGSLNMEHLYPGHESVAYQGVSTGSFCTQDTRVLLTRESQQRASVPRTRECSLPGSLNRELLYPGHESVAYIGVSTENLRLYYSVPRISVLPPCPINL</sequence>
<reference evidence="2" key="2">
    <citation type="submission" date="2023-04" db="EMBL/GenBank/DDBJ databases">
        <authorList>
            <person name="Bu L."/>
            <person name="Lu L."/>
            <person name="Laidemitt M.R."/>
            <person name="Zhang S.M."/>
            <person name="Mutuku M."/>
            <person name="Mkoji G."/>
            <person name="Steinauer M."/>
            <person name="Loker E.S."/>
        </authorList>
    </citation>
    <scope>NUCLEOTIDE SEQUENCE</scope>
    <source>
        <strain evidence="2">KasaAsao</strain>
        <tissue evidence="2">Whole Snail</tissue>
    </source>
</reference>
<proteinExistence type="predicted"/>
<accession>A0AAD8F1M9</accession>
<feature type="chain" id="PRO_5041932796" evidence="1">
    <location>
        <begin position="20"/>
        <end position="282"/>
    </location>
</feature>
<dbReference type="AlphaFoldDB" id="A0AAD8F1M9"/>
<dbReference type="EMBL" id="JASAOG010000152">
    <property type="protein sequence ID" value="KAK0047343.1"/>
    <property type="molecule type" value="Genomic_DNA"/>
</dbReference>
<organism evidence="2 3">
    <name type="scientific">Biomphalaria pfeifferi</name>
    <name type="common">Bloodfluke planorb</name>
    <name type="synonym">Freshwater snail</name>
    <dbReference type="NCBI Taxonomy" id="112525"/>
    <lineage>
        <taxon>Eukaryota</taxon>
        <taxon>Metazoa</taxon>
        <taxon>Spiralia</taxon>
        <taxon>Lophotrochozoa</taxon>
        <taxon>Mollusca</taxon>
        <taxon>Gastropoda</taxon>
        <taxon>Heterobranchia</taxon>
        <taxon>Euthyneura</taxon>
        <taxon>Panpulmonata</taxon>
        <taxon>Hygrophila</taxon>
        <taxon>Lymnaeoidea</taxon>
        <taxon>Planorbidae</taxon>
        <taxon>Biomphalaria</taxon>
    </lineage>
</organism>
<comment type="caution">
    <text evidence="2">The sequence shown here is derived from an EMBL/GenBank/DDBJ whole genome shotgun (WGS) entry which is preliminary data.</text>
</comment>
<name>A0AAD8F1M9_BIOPF</name>
<evidence type="ECO:0000256" key="1">
    <source>
        <dbReference type="SAM" id="SignalP"/>
    </source>
</evidence>